<evidence type="ECO:0000313" key="1">
    <source>
        <dbReference type="EMBL" id="VDN21595.1"/>
    </source>
</evidence>
<sequence length="76" mass="9200">MDDEEEEREQEDELMLIDEEEVGEERTKIEYEEKKSTKWEGRFKYFLDDTCTMSLMNPTKCHVRLLVGHRIDTIPM</sequence>
<proteinExistence type="predicted"/>
<dbReference type="EMBL" id="UYRV01105766">
    <property type="protein sequence ID" value="VDN21595.1"/>
    <property type="molecule type" value="Genomic_DNA"/>
</dbReference>
<accession>A0A3P7LX54</accession>
<organism evidence="1 2">
    <name type="scientific">Cylicostephanus goldi</name>
    <name type="common">Nematode worm</name>
    <dbReference type="NCBI Taxonomy" id="71465"/>
    <lineage>
        <taxon>Eukaryota</taxon>
        <taxon>Metazoa</taxon>
        <taxon>Ecdysozoa</taxon>
        <taxon>Nematoda</taxon>
        <taxon>Chromadorea</taxon>
        <taxon>Rhabditida</taxon>
        <taxon>Rhabditina</taxon>
        <taxon>Rhabditomorpha</taxon>
        <taxon>Strongyloidea</taxon>
        <taxon>Strongylidae</taxon>
        <taxon>Cylicostephanus</taxon>
    </lineage>
</organism>
<dbReference type="AlphaFoldDB" id="A0A3P7LX54"/>
<gene>
    <name evidence="1" type="ORF">CGOC_LOCUS9085</name>
</gene>
<dbReference type="Proteomes" id="UP000271889">
    <property type="component" value="Unassembled WGS sequence"/>
</dbReference>
<evidence type="ECO:0000313" key="2">
    <source>
        <dbReference type="Proteomes" id="UP000271889"/>
    </source>
</evidence>
<protein>
    <submittedName>
        <fullName evidence="1">Uncharacterized protein</fullName>
    </submittedName>
</protein>
<keyword evidence="2" id="KW-1185">Reference proteome</keyword>
<name>A0A3P7LX54_CYLGO</name>
<reference evidence="1 2" key="1">
    <citation type="submission" date="2018-11" db="EMBL/GenBank/DDBJ databases">
        <authorList>
            <consortium name="Pathogen Informatics"/>
        </authorList>
    </citation>
    <scope>NUCLEOTIDE SEQUENCE [LARGE SCALE GENOMIC DNA]</scope>
</reference>